<dbReference type="OrthoDB" id="9790023at2"/>
<keyword evidence="1" id="KW-0732">Signal</keyword>
<protein>
    <recommendedName>
        <fullName evidence="4">PIG-L family deacetylase</fullName>
    </recommendedName>
</protein>
<dbReference type="GO" id="GO:0016811">
    <property type="term" value="F:hydrolase activity, acting on carbon-nitrogen (but not peptide) bonds, in linear amides"/>
    <property type="evidence" value="ECO:0007669"/>
    <property type="project" value="TreeGrafter"/>
</dbReference>
<dbReference type="Gene3D" id="3.40.50.10320">
    <property type="entry name" value="LmbE-like"/>
    <property type="match status" value="1"/>
</dbReference>
<gene>
    <name evidence="2" type="ORF">CRP01_19095</name>
</gene>
<dbReference type="PANTHER" id="PTHR12993:SF11">
    <property type="entry name" value="N-ACETYLGLUCOSAMINYL-PHOSPHATIDYLINOSITOL DE-N-ACETYLASE"/>
    <property type="match status" value="1"/>
</dbReference>
<dbReference type="RefSeq" id="WP_099151676.1">
    <property type="nucleotide sequence ID" value="NZ_PDUD01000023.1"/>
</dbReference>
<evidence type="ECO:0000313" key="2">
    <source>
        <dbReference type="EMBL" id="PHN05129.1"/>
    </source>
</evidence>
<dbReference type="SUPFAM" id="SSF102588">
    <property type="entry name" value="LmbE-like"/>
    <property type="match status" value="1"/>
</dbReference>
<evidence type="ECO:0008006" key="4">
    <source>
        <dbReference type="Google" id="ProtNLM"/>
    </source>
</evidence>
<comment type="caution">
    <text evidence="2">The sequence shown here is derived from an EMBL/GenBank/DDBJ whole genome shotgun (WGS) entry which is preliminary data.</text>
</comment>
<dbReference type="AlphaFoldDB" id="A0A2D0NAD7"/>
<feature type="chain" id="PRO_5012338722" description="PIG-L family deacetylase" evidence="1">
    <location>
        <begin position="31"/>
        <end position="282"/>
    </location>
</feature>
<evidence type="ECO:0000256" key="1">
    <source>
        <dbReference type="SAM" id="SignalP"/>
    </source>
</evidence>
<dbReference type="InterPro" id="IPR024078">
    <property type="entry name" value="LmbE-like_dom_sf"/>
</dbReference>
<sequence length="282" mass="31596">MPFQKNASRKILWLLIAALTWLPQCTPAEAPQEEAPVPSAVTDLSSKVLMAVFAHPDDESTVAPILARYAREGVKVYVVIATDGRLGVNDFSGLEAGDGLVAIRKAEMQCAADKLGVELIHLDYHDQFRAAEGYDGHMPHVRAFLKEMFELVEKIQPDVLLTWGPDGGSNHMDHRLTGATVTNVFLNRDWEKPSTLYYYGTPSNLIEDEESRLLRGVDPQYLTTKISYTDEDFEAAFAAISCHKSQFQLEGLRERMEERAQDKVVYLRKFVGPSDVSESLFD</sequence>
<dbReference type="EMBL" id="PDUD01000023">
    <property type="protein sequence ID" value="PHN05129.1"/>
    <property type="molecule type" value="Genomic_DNA"/>
</dbReference>
<name>A0A2D0NAD7_FLAN2</name>
<proteinExistence type="predicted"/>
<dbReference type="Pfam" id="PF02585">
    <property type="entry name" value="PIG-L"/>
    <property type="match status" value="1"/>
</dbReference>
<accession>A0A2D0NAD7</accession>
<dbReference type="Proteomes" id="UP000223913">
    <property type="component" value="Unassembled WGS sequence"/>
</dbReference>
<organism evidence="2 3">
    <name type="scientific">Flavilitoribacter nigricans (strain ATCC 23147 / DSM 23189 / NBRC 102662 / NCIMB 1420 / SS-2)</name>
    <name type="common">Lewinella nigricans</name>
    <dbReference type="NCBI Taxonomy" id="1122177"/>
    <lineage>
        <taxon>Bacteria</taxon>
        <taxon>Pseudomonadati</taxon>
        <taxon>Bacteroidota</taxon>
        <taxon>Saprospiria</taxon>
        <taxon>Saprospirales</taxon>
        <taxon>Lewinellaceae</taxon>
        <taxon>Flavilitoribacter</taxon>
    </lineage>
</organism>
<reference evidence="2 3" key="1">
    <citation type="submission" date="2017-10" db="EMBL/GenBank/DDBJ databases">
        <title>The draft genome sequence of Lewinella nigricans NBRC 102662.</title>
        <authorList>
            <person name="Wang K."/>
        </authorList>
    </citation>
    <scope>NUCLEOTIDE SEQUENCE [LARGE SCALE GENOMIC DNA]</scope>
    <source>
        <strain evidence="2 3">NBRC 102662</strain>
    </source>
</reference>
<dbReference type="PANTHER" id="PTHR12993">
    <property type="entry name" value="N-ACETYLGLUCOSAMINYL-PHOSPHATIDYLINOSITOL DE-N-ACETYLASE-RELATED"/>
    <property type="match status" value="1"/>
</dbReference>
<keyword evidence="3" id="KW-1185">Reference proteome</keyword>
<dbReference type="InterPro" id="IPR003737">
    <property type="entry name" value="GlcNAc_PI_deacetylase-related"/>
</dbReference>
<feature type="signal peptide" evidence="1">
    <location>
        <begin position="1"/>
        <end position="30"/>
    </location>
</feature>
<evidence type="ECO:0000313" key="3">
    <source>
        <dbReference type="Proteomes" id="UP000223913"/>
    </source>
</evidence>